<dbReference type="Pfam" id="PF17657">
    <property type="entry name" value="DNA_pol3_finger"/>
    <property type="match status" value="1"/>
</dbReference>
<dbReference type="EC" id="2.7.7.7" evidence="3"/>
<comment type="similarity">
    <text evidence="2">Belongs to the DNA polymerase type-C family. DnaE2 subfamily.</text>
</comment>
<dbReference type="Gene3D" id="3.20.20.140">
    <property type="entry name" value="Metal-dependent hydrolases"/>
    <property type="match status" value="1"/>
</dbReference>
<dbReference type="InterPro" id="IPR040982">
    <property type="entry name" value="DNA_pol3_finger"/>
</dbReference>
<evidence type="ECO:0000256" key="8">
    <source>
        <dbReference type="ARBA" id="ARBA00022705"/>
    </source>
</evidence>
<keyword evidence="9" id="KW-0227">DNA damage</keyword>
<dbReference type="Pfam" id="PF14579">
    <property type="entry name" value="HHH_6"/>
    <property type="match status" value="1"/>
</dbReference>
<dbReference type="GO" id="GO:0006281">
    <property type="term" value="P:DNA repair"/>
    <property type="evidence" value="ECO:0007669"/>
    <property type="project" value="UniProtKB-KW"/>
</dbReference>
<reference evidence="14 15" key="1">
    <citation type="journal article" date="2023" name="Commun. Biol.">
        <title>Reorganization of the ancestral sex-determining regions during the evolution of trioecy in Pleodorina starrii.</title>
        <authorList>
            <person name="Takahashi K."/>
            <person name="Suzuki S."/>
            <person name="Kawai-Toyooka H."/>
            <person name="Yamamoto K."/>
            <person name="Hamaji T."/>
            <person name="Ootsuki R."/>
            <person name="Yamaguchi H."/>
            <person name="Kawachi M."/>
            <person name="Higashiyama T."/>
            <person name="Nozaki H."/>
        </authorList>
    </citation>
    <scope>NUCLEOTIDE SEQUENCE [LARGE SCALE GENOMIC DNA]</scope>
    <source>
        <strain evidence="14 15">NIES-4479</strain>
    </source>
</reference>
<keyword evidence="10" id="KW-0239">DNA-directed DNA polymerase</keyword>
<dbReference type="InterPro" id="IPR001126">
    <property type="entry name" value="UmuC"/>
</dbReference>
<evidence type="ECO:0000313" key="15">
    <source>
        <dbReference type="Proteomes" id="UP001165080"/>
    </source>
</evidence>
<dbReference type="InterPro" id="IPR003141">
    <property type="entry name" value="Pol/His_phosphatase_N"/>
</dbReference>
<comment type="caution">
    <text evidence="14">The sequence shown here is derived from an EMBL/GenBank/DDBJ whole genome shotgun (WGS) entry which is preliminary data.</text>
</comment>
<evidence type="ECO:0000256" key="4">
    <source>
        <dbReference type="ARBA" id="ARBA00017273"/>
    </source>
</evidence>
<dbReference type="InterPro" id="IPR029460">
    <property type="entry name" value="DNAPol_HHH"/>
</dbReference>
<comment type="subcellular location">
    <subcellularLocation>
        <location evidence="1">Cytoplasm</location>
    </subcellularLocation>
</comment>
<keyword evidence="15" id="KW-1185">Reference proteome</keyword>
<dbReference type="GO" id="GO:0006260">
    <property type="term" value="P:DNA replication"/>
    <property type="evidence" value="ECO:0007669"/>
    <property type="project" value="UniProtKB-KW"/>
</dbReference>
<dbReference type="InterPro" id="IPR004805">
    <property type="entry name" value="DnaE2/DnaE/PolC"/>
</dbReference>
<dbReference type="Pfam" id="PF00817">
    <property type="entry name" value="IMS"/>
    <property type="match status" value="1"/>
</dbReference>
<dbReference type="InterPro" id="IPR004013">
    <property type="entry name" value="PHP_dom"/>
</dbReference>
<dbReference type="SUPFAM" id="SSF52540">
    <property type="entry name" value="P-loop containing nucleoside triphosphate hydrolases"/>
    <property type="match status" value="1"/>
</dbReference>
<dbReference type="GO" id="GO:0003887">
    <property type="term" value="F:DNA-directed DNA polymerase activity"/>
    <property type="evidence" value="ECO:0007669"/>
    <property type="project" value="UniProtKB-KW"/>
</dbReference>
<dbReference type="Gene3D" id="3.40.1170.60">
    <property type="match status" value="1"/>
</dbReference>
<dbReference type="NCBIfam" id="TIGR00594">
    <property type="entry name" value="polc"/>
    <property type="match status" value="1"/>
</dbReference>
<keyword evidence="6" id="KW-0808">Transferase</keyword>
<keyword evidence="5" id="KW-0963">Cytoplasm</keyword>
<evidence type="ECO:0000256" key="7">
    <source>
        <dbReference type="ARBA" id="ARBA00022695"/>
    </source>
</evidence>
<dbReference type="HAMAP" id="MF_01902">
    <property type="entry name" value="DNApol_error_prone"/>
    <property type="match status" value="1"/>
</dbReference>
<accession>A0A9W6C295</accession>
<dbReference type="InterPro" id="IPR023073">
    <property type="entry name" value="DnaE2"/>
</dbReference>
<dbReference type="Pfam" id="PF02811">
    <property type="entry name" value="PHP"/>
    <property type="match status" value="1"/>
</dbReference>
<dbReference type="SMART" id="SM00481">
    <property type="entry name" value="POLIIIAc"/>
    <property type="match status" value="1"/>
</dbReference>
<dbReference type="SUPFAM" id="SSF56672">
    <property type="entry name" value="DNA/RNA polymerases"/>
    <property type="match status" value="1"/>
</dbReference>
<name>A0A9W6C295_9CHLO</name>
<evidence type="ECO:0000256" key="5">
    <source>
        <dbReference type="ARBA" id="ARBA00022490"/>
    </source>
</evidence>
<evidence type="ECO:0000256" key="12">
    <source>
        <dbReference type="ARBA" id="ARBA00049244"/>
    </source>
</evidence>
<evidence type="ECO:0000256" key="6">
    <source>
        <dbReference type="ARBA" id="ARBA00022679"/>
    </source>
</evidence>
<dbReference type="InterPro" id="IPR004365">
    <property type="entry name" value="NA-bd_OB_tRNA"/>
</dbReference>
<evidence type="ECO:0000256" key="2">
    <source>
        <dbReference type="ARBA" id="ARBA00007391"/>
    </source>
</evidence>
<dbReference type="InterPro" id="IPR016195">
    <property type="entry name" value="Pol/histidinol_Pase-like"/>
</dbReference>
<dbReference type="Gene3D" id="3.40.50.300">
    <property type="entry name" value="P-loop containing nucleotide triphosphate hydrolases"/>
    <property type="match status" value="1"/>
</dbReference>
<keyword evidence="11" id="KW-0234">DNA repair</keyword>
<dbReference type="InterPro" id="IPR027417">
    <property type="entry name" value="P-loop_NTPase"/>
</dbReference>
<sequence>MPAVRPALAELRARIGEIDGTGARQHGVLPFGVRELDQRLPQGGLSLGALHEVAGGGQGAVDGAAAACFVTGIAARTKGQVLWCVTEADLFAPGLAQVGLPPERVIHVEAGDDISVLAAMEEGLRHGGLAAVVGDVARLSMTASRRLHLAAKGSGTIGLALRRWRRQADASDFGQPTAAMTRWRAGVISPSGDGPLIIAGRAGNRRVITAACPASRDLGLQKGMTVSRAQALVPDLRIEADDAGADAAALERLALWLLQRVAPIVSADPPDGIVIDSTGADHLHGGEAAMLELLAGKLALSGITARLALADCWGAAHALARHGADGVIIVPPGASDAALAPLPLEALRLPAATAAGLRDLGFETIGDLMEQPRAPLTRRFGAELCRRLDQARGLASEPIAPLRPEGLIEIRRAFAEPIAAPETIARYIGKLVGRLCTELAGKGLGARRLDLLCSRIDNRTEVLRVGLAVPQRDPARLTRLLCDRIVTLDPGLGIEIMTLTATIAEPLVPRQAATSLLEAAVPDLSGLIDTLSNRLGARSVFRFAAVASDVPERAIIRIPPLADTATPGMDAWPDHWPRPARLLPRPEPIETMALLPDHPPRWILWRGVRRHVQCADGPERIFGEWWKRDAEAQAVRDYFRIEDEAGARYWIFRQGDGEDRATGSHRWFLHGATSQFSFLRGASSAEELFATAALMGMEALAVTDRNSLAGIVRAHVAAKETGVRLIVGCRLDLTCGLSLLVYPTDRPAWSRLCRLLSVGKGRAGKGKCHLEWSDVAAACEGLIGILIPDQADDLCALQLRRMGEAFGDRAHLALTLRRRPNDQLRLHELSNLAARLRVATVVTNDVLFHTPDRRILQDVVTAIRHNTTVDALGFRRERHADRYLKTPAEMHRLFTRYPEALARSARIAEACRFSLDELEYQYPEERDDPTVTAQATLERLTWEGAAERYPEGVPTEVTASLQHELRLIDRLDYAPYFLTVNSIVRFARSRDILCQGRGSAANSAVCFVLGITSIDPGRNDLLFERFVSEERREPPDIDVDFEHERREEVIQWIYRTYGRDRAALTAVVIRYRTKGALRDVGKALGLPEDLIRALSSQIWAWSEEGIADDELRALNLNPDDRRLRLTLELAAQLRGTPRHLSQHPGGFVLTHDRLDDLVPIEPAAMEDRQIIEWDKDDIEALRFMKVDVLALGMLTCMAKGLQLLAEHKDIRHDLANIPAEDPRTYAMIRKADTLGTFQIESRAQMSMLPRLRPRTFYDLVVQVAIVRPGPIQGDMVHPYLRRRAGQETVDFPTPELEKVLGKTLGVPLFQEQAMRVAIECAGFTPGEADLLRKSMATFKFTGGVSRFRDKLIEGMAARGYDRDFAERTFRQLEGFGSYGFPESHAASFALISYASAWLKCWHPDVFCAALLNSQPMGFYAPAQIVRDARDHGVEVRPVCINASHWDCTLEPLGDGRRFAVRLGLRMVKGLANAHAAAIVLGRADQPFASVEDLWRRVRTPIAALVRIAEADGFRPALRLGRREALWHLKGLVDQDLPLFAAAEARAAPPEFAEPTVALRPMAAGREVVEDYGHTGLSLRRHPVAFLREDLTRRRMTPCAEAMASRNRRRCEVAGIVLVRQRPGSAKGVMFITLEDETGIANLVVWPKVFEANRRTILGAGMIAVAGQVQREGEVVHLVVHRITDLSTDLASIGQRGDAFPLTHGRGDEFRATAGSLTGNATPPTPRDIYIPDLHIDTVRVRSKDFR</sequence>
<feature type="domain" description="Polymerase/histidinol phosphatase N-terminal" evidence="13">
    <location>
        <begin position="674"/>
        <end position="735"/>
    </location>
</feature>
<evidence type="ECO:0000313" key="14">
    <source>
        <dbReference type="EMBL" id="GLC62434.1"/>
    </source>
</evidence>
<evidence type="ECO:0000256" key="3">
    <source>
        <dbReference type="ARBA" id="ARBA00012417"/>
    </source>
</evidence>
<evidence type="ECO:0000256" key="11">
    <source>
        <dbReference type="ARBA" id="ARBA00023204"/>
    </source>
</evidence>
<evidence type="ECO:0000256" key="10">
    <source>
        <dbReference type="ARBA" id="ARBA00022932"/>
    </source>
</evidence>
<dbReference type="NCBIfam" id="NF004225">
    <property type="entry name" value="PRK05672.1"/>
    <property type="match status" value="1"/>
</dbReference>
<dbReference type="Gene3D" id="1.10.150.870">
    <property type="match status" value="1"/>
</dbReference>
<gene>
    <name evidence="14" type="primary">PLESTB003555</name>
    <name evidence="14" type="ORF">PLESTB_001899200</name>
</gene>
<dbReference type="InterPro" id="IPR043502">
    <property type="entry name" value="DNA/RNA_pol_sf"/>
</dbReference>
<dbReference type="GO" id="GO:0008408">
    <property type="term" value="F:3'-5' exonuclease activity"/>
    <property type="evidence" value="ECO:0007669"/>
    <property type="project" value="InterPro"/>
</dbReference>
<evidence type="ECO:0000259" key="13">
    <source>
        <dbReference type="SMART" id="SM00481"/>
    </source>
</evidence>
<dbReference type="EMBL" id="BRXU01000065">
    <property type="protein sequence ID" value="GLC62434.1"/>
    <property type="molecule type" value="Genomic_DNA"/>
</dbReference>
<dbReference type="CDD" id="cd07434">
    <property type="entry name" value="PHP_PolIIIA_DnaE2"/>
    <property type="match status" value="1"/>
</dbReference>
<dbReference type="Pfam" id="PF01336">
    <property type="entry name" value="tRNA_anti-codon"/>
    <property type="match status" value="1"/>
</dbReference>
<comment type="catalytic activity">
    <reaction evidence="12">
        <text>DNA(n) + a 2'-deoxyribonucleoside 5'-triphosphate = DNA(n+1) + diphosphate</text>
        <dbReference type="Rhea" id="RHEA:22508"/>
        <dbReference type="Rhea" id="RHEA-COMP:17339"/>
        <dbReference type="Rhea" id="RHEA-COMP:17340"/>
        <dbReference type="ChEBI" id="CHEBI:33019"/>
        <dbReference type="ChEBI" id="CHEBI:61560"/>
        <dbReference type="ChEBI" id="CHEBI:173112"/>
        <dbReference type="EC" id="2.7.7.7"/>
    </reaction>
</comment>
<evidence type="ECO:0000256" key="1">
    <source>
        <dbReference type="ARBA" id="ARBA00004496"/>
    </source>
</evidence>
<evidence type="ECO:0000256" key="9">
    <source>
        <dbReference type="ARBA" id="ARBA00022763"/>
    </source>
</evidence>
<dbReference type="FunFam" id="1.10.150.870:FF:000002">
    <property type="entry name" value="Error-prone DNA polymerase"/>
    <property type="match status" value="1"/>
</dbReference>
<dbReference type="Proteomes" id="UP001165080">
    <property type="component" value="Unassembled WGS sequence"/>
</dbReference>
<protein>
    <recommendedName>
        <fullName evidence="4">Error-prone DNA polymerase</fullName>
        <ecNumber evidence="3">2.7.7.7</ecNumber>
    </recommendedName>
</protein>
<dbReference type="CDD" id="cd03468">
    <property type="entry name" value="PolY_like"/>
    <property type="match status" value="1"/>
</dbReference>
<dbReference type="CDD" id="cd04485">
    <property type="entry name" value="DnaE_OBF"/>
    <property type="match status" value="1"/>
</dbReference>
<dbReference type="PANTHER" id="PTHR32294">
    <property type="entry name" value="DNA POLYMERASE III SUBUNIT ALPHA"/>
    <property type="match status" value="1"/>
</dbReference>
<dbReference type="GO" id="GO:0005737">
    <property type="term" value="C:cytoplasm"/>
    <property type="evidence" value="ECO:0007669"/>
    <property type="project" value="UniProtKB-SubCell"/>
</dbReference>
<dbReference type="InterPro" id="IPR011708">
    <property type="entry name" value="DNA_pol3_alpha_NTPase_dom"/>
</dbReference>
<proteinExistence type="inferred from homology"/>
<keyword evidence="7" id="KW-0548">Nucleotidyltransferase</keyword>
<dbReference type="SUPFAM" id="SSF89550">
    <property type="entry name" value="PHP domain-like"/>
    <property type="match status" value="1"/>
</dbReference>
<organism evidence="14 15">
    <name type="scientific">Pleodorina starrii</name>
    <dbReference type="NCBI Taxonomy" id="330485"/>
    <lineage>
        <taxon>Eukaryota</taxon>
        <taxon>Viridiplantae</taxon>
        <taxon>Chlorophyta</taxon>
        <taxon>core chlorophytes</taxon>
        <taxon>Chlorophyceae</taxon>
        <taxon>CS clade</taxon>
        <taxon>Chlamydomonadales</taxon>
        <taxon>Volvocaceae</taxon>
        <taxon>Pleodorina</taxon>
    </lineage>
</organism>
<dbReference type="GO" id="GO:0003676">
    <property type="term" value="F:nucleic acid binding"/>
    <property type="evidence" value="ECO:0007669"/>
    <property type="project" value="InterPro"/>
</dbReference>
<dbReference type="PANTHER" id="PTHR32294:SF4">
    <property type="entry name" value="ERROR-PRONE DNA POLYMERASE"/>
    <property type="match status" value="1"/>
</dbReference>
<keyword evidence="8" id="KW-0235">DNA replication</keyword>
<dbReference type="Pfam" id="PF07733">
    <property type="entry name" value="DNA_pol3_alpha"/>
    <property type="match status" value="1"/>
</dbReference>